<evidence type="ECO:0000313" key="1">
    <source>
        <dbReference type="EMBL" id="MBB6049386.1"/>
    </source>
</evidence>
<comment type="caution">
    <text evidence="1">The sequence shown here is derived from an EMBL/GenBank/DDBJ whole genome shotgun (WGS) entry which is preliminary data.</text>
</comment>
<dbReference type="EMBL" id="JACHGW010000001">
    <property type="protein sequence ID" value="MBB6049386.1"/>
    <property type="molecule type" value="Genomic_DNA"/>
</dbReference>
<name>A0A7W9SMJ7_ARMRO</name>
<dbReference type="Proteomes" id="UP000520814">
    <property type="component" value="Unassembled WGS sequence"/>
</dbReference>
<proteinExistence type="predicted"/>
<protein>
    <submittedName>
        <fullName evidence="1">Uncharacterized protein</fullName>
    </submittedName>
</protein>
<dbReference type="AlphaFoldDB" id="A0A7W9SMJ7"/>
<gene>
    <name evidence="1" type="ORF">HNQ39_001148</name>
</gene>
<dbReference type="RefSeq" id="WP_184192994.1">
    <property type="nucleotide sequence ID" value="NZ_JACHGW010000001.1"/>
</dbReference>
<accession>A0A7W9SMJ7</accession>
<organism evidence="1 2">
    <name type="scientific">Armatimonas rosea</name>
    <dbReference type="NCBI Taxonomy" id="685828"/>
    <lineage>
        <taxon>Bacteria</taxon>
        <taxon>Bacillati</taxon>
        <taxon>Armatimonadota</taxon>
        <taxon>Armatimonadia</taxon>
        <taxon>Armatimonadales</taxon>
        <taxon>Armatimonadaceae</taxon>
        <taxon>Armatimonas</taxon>
    </lineage>
</organism>
<reference evidence="1 2" key="1">
    <citation type="submission" date="2020-08" db="EMBL/GenBank/DDBJ databases">
        <title>Genomic Encyclopedia of Type Strains, Phase IV (KMG-IV): sequencing the most valuable type-strain genomes for metagenomic binning, comparative biology and taxonomic classification.</title>
        <authorList>
            <person name="Goeker M."/>
        </authorList>
    </citation>
    <scope>NUCLEOTIDE SEQUENCE [LARGE SCALE GENOMIC DNA]</scope>
    <source>
        <strain evidence="1 2">DSM 23562</strain>
    </source>
</reference>
<keyword evidence="2" id="KW-1185">Reference proteome</keyword>
<sequence length="131" mass="15047">MLQIGLGTSASPRPHSDQPSLFLDDDGYYWFLHPLFEQLAKETGQYIDLYGNAYFEGASLDALLEVLIQARQQIESQPTTWPVSVSIQIWPEYKEIFEDVNKAIFLERLNQWENLVVLARQQNLAIVCQGD</sequence>
<evidence type="ECO:0000313" key="2">
    <source>
        <dbReference type="Proteomes" id="UP000520814"/>
    </source>
</evidence>